<reference evidence="3 4" key="1">
    <citation type="submission" date="2019-02" db="EMBL/GenBank/DDBJ databases">
        <title>Deep-cultivation of Planctomycetes and their phenomic and genomic characterization uncovers novel biology.</title>
        <authorList>
            <person name="Wiegand S."/>
            <person name="Jogler M."/>
            <person name="Boedeker C."/>
            <person name="Pinto D."/>
            <person name="Vollmers J."/>
            <person name="Rivas-Marin E."/>
            <person name="Kohn T."/>
            <person name="Peeters S.H."/>
            <person name="Heuer A."/>
            <person name="Rast P."/>
            <person name="Oberbeckmann S."/>
            <person name="Bunk B."/>
            <person name="Jeske O."/>
            <person name="Meyerdierks A."/>
            <person name="Storesund J.E."/>
            <person name="Kallscheuer N."/>
            <person name="Luecker S."/>
            <person name="Lage O.M."/>
            <person name="Pohl T."/>
            <person name="Merkel B.J."/>
            <person name="Hornburger P."/>
            <person name="Mueller R.-W."/>
            <person name="Bruemmer F."/>
            <person name="Labrenz M."/>
            <person name="Spormann A.M."/>
            <person name="Op Den Camp H."/>
            <person name="Overmann J."/>
            <person name="Amann R."/>
            <person name="Jetten M.S.M."/>
            <person name="Mascher T."/>
            <person name="Medema M.H."/>
            <person name="Devos D.P."/>
            <person name="Kaster A.-K."/>
            <person name="Ovreas L."/>
            <person name="Rohde M."/>
            <person name="Galperin M.Y."/>
            <person name="Jogler C."/>
        </authorList>
    </citation>
    <scope>NUCLEOTIDE SEQUENCE [LARGE SCALE GENOMIC DNA]</scope>
    <source>
        <strain evidence="3 4">Poly59</strain>
    </source>
</reference>
<accession>A0A5C6FD27</accession>
<dbReference type="Gene3D" id="3.30.700.10">
    <property type="entry name" value="Glycoprotein, Type 4 Pilin"/>
    <property type="match status" value="1"/>
</dbReference>
<organism evidence="3 4">
    <name type="scientific">Rubripirellula reticaptiva</name>
    <dbReference type="NCBI Taxonomy" id="2528013"/>
    <lineage>
        <taxon>Bacteria</taxon>
        <taxon>Pseudomonadati</taxon>
        <taxon>Planctomycetota</taxon>
        <taxon>Planctomycetia</taxon>
        <taxon>Pirellulales</taxon>
        <taxon>Pirellulaceae</taxon>
        <taxon>Rubripirellula</taxon>
    </lineage>
</organism>
<comment type="caution">
    <text evidence="3">The sequence shown here is derived from an EMBL/GenBank/DDBJ whole genome shotgun (WGS) entry which is preliminary data.</text>
</comment>
<keyword evidence="4" id="KW-1185">Reference proteome</keyword>
<dbReference type="EMBL" id="SJPX01000001">
    <property type="protein sequence ID" value="TWU57501.1"/>
    <property type="molecule type" value="Genomic_DNA"/>
</dbReference>
<dbReference type="InterPro" id="IPR011453">
    <property type="entry name" value="DUF1559"/>
</dbReference>
<sequence>MRNPHCLRLKNSRFANSHPTNCRLAFTLIELLVVIAIIGILVALLLPAVQAAREAARRVQCQNHLRQIGLAIHNYESTYRAMPWGAKGGWGQSWTTDILPFIEQTALWERTPQGDDGTATSNSPESDRLRELARAAIPTYRCPSQPGPSHFGEEIDLLTGRALNSYLGNAGSDVQRDTYSASGYRGMEAGNGVLRVTDCVSDPSQPPWPPAIRFNGILDGLSHTVLVSETRYIDLHECGICDHFSLYHPDFDRARGTDFSEALMSLKYGINLRDVPKEQLEMSVSSFHTGGAHMLMCDGSVQFASESLDESIRNAIGSRADREVYDQSALQ</sequence>
<dbReference type="NCBIfam" id="TIGR02532">
    <property type="entry name" value="IV_pilin_GFxxxE"/>
    <property type="match status" value="1"/>
</dbReference>
<evidence type="ECO:0000259" key="2">
    <source>
        <dbReference type="Pfam" id="PF07596"/>
    </source>
</evidence>
<proteinExistence type="predicted"/>
<protein>
    <recommendedName>
        <fullName evidence="2">DUF1559 domain-containing protein</fullName>
    </recommendedName>
</protein>
<evidence type="ECO:0000256" key="1">
    <source>
        <dbReference type="SAM" id="Phobius"/>
    </source>
</evidence>
<dbReference type="NCBIfam" id="TIGR04294">
    <property type="entry name" value="pre_pil_HX9DG"/>
    <property type="match status" value="1"/>
</dbReference>
<dbReference type="Proteomes" id="UP000317977">
    <property type="component" value="Unassembled WGS sequence"/>
</dbReference>
<dbReference type="PANTHER" id="PTHR30093">
    <property type="entry name" value="GENERAL SECRETION PATHWAY PROTEIN G"/>
    <property type="match status" value="1"/>
</dbReference>
<evidence type="ECO:0000313" key="3">
    <source>
        <dbReference type="EMBL" id="TWU57501.1"/>
    </source>
</evidence>
<feature type="domain" description="DUF1559" evidence="2">
    <location>
        <begin position="50"/>
        <end position="310"/>
    </location>
</feature>
<keyword evidence="1" id="KW-0812">Transmembrane</keyword>
<dbReference type="InterPro" id="IPR012902">
    <property type="entry name" value="N_methyl_site"/>
</dbReference>
<gene>
    <name evidence="3" type="ORF">Poly59_04080</name>
</gene>
<keyword evidence="1" id="KW-1133">Transmembrane helix</keyword>
<evidence type="ECO:0000313" key="4">
    <source>
        <dbReference type="Proteomes" id="UP000317977"/>
    </source>
</evidence>
<name>A0A5C6FD27_9BACT</name>
<dbReference type="Pfam" id="PF07963">
    <property type="entry name" value="N_methyl"/>
    <property type="match status" value="1"/>
</dbReference>
<dbReference type="InterPro" id="IPR045584">
    <property type="entry name" value="Pilin-like"/>
</dbReference>
<keyword evidence="1" id="KW-0472">Membrane</keyword>
<dbReference type="Pfam" id="PF07596">
    <property type="entry name" value="SBP_bac_10"/>
    <property type="match status" value="1"/>
</dbReference>
<dbReference type="SUPFAM" id="SSF54523">
    <property type="entry name" value="Pili subunits"/>
    <property type="match status" value="1"/>
</dbReference>
<dbReference type="InterPro" id="IPR027558">
    <property type="entry name" value="Pre_pil_HX9DG_C"/>
</dbReference>
<feature type="transmembrane region" description="Helical" evidence="1">
    <location>
        <begin position="21"/>
        <end position="46"/>
    </location>
</feature>
<dbReference type="PANTHER" id="PTHR30093:SF2">
    <property type="entry name" value="TYPE II SECRETION SYSTEM PROTEIN H"/>
    <property type="match status" value="1"/>
</dbReference>
<dbReference type="AlphaFoldDB" id="A0A5C6FD27"/>